<dbReference type="Proteomes" id="UP001054252">
    <property type="component" value="Unassembled WGS sequence"/>
</dbReference>
<gene>
    <name evidence="1" type="ORF">SLEP1_g16921</name>
</gene>
<dbReference type="EMBL" id="BPVZ01000022">
    <property type="protein sequence ID" value="GKV04814.1"/>
    <property type="molecule type" value="Genomic_DNA"/>
</dbReference>
<accession>A0AAV5IYB0</accession>
<reference evidence="1 2" key="1">
    <citation type="journal article" date="2021" name="Commun. Biol.">
        <title>The genome of Shorea leprosula (Dipterocarpaceae) highlights the ecological relevance of drought in aseasonal tropical rainforests.</title>
        <authorList>
            <person name="Ng K.K.S."/>
            <person name="Kobayashi M.J."/>
            <person name="Fawcett J.A."/>
            <person name="Hatakeyama M."/>
            <person name="Paape T."/>
            <person name="Ng C.H."/>
            <person name="Ang C.C."/>
            <person name="Tnah L.H."/>
            <person name="Lee C.T."/>
            <person name="Nishiyama T."/>
            <person name="Sese J."/>
            <person name="O'Brien M.J."/>
            <person name="Copetti D."/>
            <person name="Mohd Noor M.I."/>
            <person name="Ong R.C."/>
            <person name="Putra M."/>
            <person name="Sireger I.Z."/>
            <person name="Indrioko S."/>
            <person name="Kosugi Y."/>
            <person name="Izuno A."/>
            <person name="Isagi Y."/>
            <person name="Lee S.L."/>
            <person name="Shimizu K.K."/>
        </authorList>
    </citation>
    <scope>NUCLEOTIDE SEQUENCE [LARGE SCALE GENOMIC DNA]</scope>
    <source>
        <strain evidence="1">214</strain>
    </source>
</reference>
<evidence type="ECO:0000313" key="2">
    <source>
        <dbReference type="Proteomes" id="UP001054252"/>
    </source>
</evidence>
<comment type="caution">
    <text evidence="1">The sequence shown here is derived from an EMBL/GenBank/DDBJ whole genome shotgun (WGS) entry which is preliminary data.</text>
</comment>
<name>A0AAV5IYB0_9ROSI</name>
<dbReference type="AlphaFoldDB" id="A0AAV5IYB0"/>
<organism evidence="1 2">
    <name type="scientific">Rubroshorea leprosula</name>
    <dbReference type="NCBI Taxonomy" id="152421"/>
    <lineage>
        <taxon>Eukaryota</taxon>
        <taxon>Viridiplantae</taxon>
        <taxon>Streptophyta</taxon>
        <taxon>Embryophyta</taxon>
        <taxon>Tracheophyta</taxon>
        <taxon>Spermatophyta</taxon>
        <taxon>Magnoliopsida</taxon>
        <taxon>eudicotyledons</taxon>
        <taxon>Gunneridae</taxon>
        <taxon>Pentapetalae</taxon>
        <taxon>rosids</taxon>
        <taxon>malvids</taxon>
        <taxon>Malvales</taxon>
        <taxon>Dipterocarpaceae</taxon>
        <taxon>Rubroshorea</taxon>
    </lineage>
</organism>
<sequence>MFYDLFIHAWKESFPSRDDGVTLSAVSRRLELLKTPPLVGGDEYIKFTLPEETQLSHVELAIHPTA</sequence>
<protein>
    <submittedName>
        <fullName evidence="1">Uncharacterized protein</fullName>
    </submittedName>
</protein>
<keyword evidence="2" id="KW-1185">Reference proteome</keyword>
<evidence type="ECO:0000313" key="1">
    <source>
        <dbReference type="EMBL" id="GKV04814.1"/>
    </source>
</evidence>
<proteinExistence type="predicted"/>